<proteinExistence type="predicted"/>
<dbReference type="STRING" id="521011.Mpal_1925"/>
<dbReference type="Gene3D" id="3.30.300.30">
    <property type="match status" value="1"/>
</dbReference>
<evidence type="ECO:0000313" key="3">
    <source>
        <dbReference type="Proteomes" id="UP000002457"/>
    </source>
</evidence>
<dbReference type="HOGENOM" id="CLU_039419_1_0_2"/>
<dbReference type="InterPro" id="IPR042099">
    <property type="entry name" value="ANL_N_sf"/>
</dbReference>
<dbReference type="RefSeq" id="WP_012618548.1">
    <property type="nucleotide sequence ID" value="NC_011832.1"/>
</dbReference>
<dbReference type="InterPro" id="IPR045851">
    <property type="entry name" value="AMP-bd_C_sf"/>
</dbReference>
<sequence length="426" mass="47217">MTIYSLDHVVGYAREHSPFYRDLYSDVPTDGWKIADLPVIDQTAYWEGHGQSESSVMTSPLGVDGGYLYKSGGTTGQPKFTVYTKEEWTEFTRVFGAGLAKNSIADRDRIANLFYAGELYTSFIFLNDSLQNSAANVLTFPIGGAAPFEFIVHTLQDYKVNVLLGVPTTLLHLAEYVRDQGISLSIDRCYYGGEAMYPDQRDLLAQVFPGISVLTVGYASVDAGHIGYGDPSCGFNEHRTFGDSSIIEIVDDTTGLPIDEVGREGRVVVTNLTRLLMPVIRYPAGDRGVWVDAPGTPDRRFRLLGRSEEGARVGPMTLNYDDIHAILAGFNQTIEVTGFQLVVTHQDRRDLLTLRIASRQGAAVPASLTERVRAAVYQGRPMFNDLLRDGLVHPLAIEWIEHGDLIVNPRTGKLRRIVDHRLKEGQ</sequence>
<reference evidence="2 3" key="1">
    <citation type="journal article" date="2015" name="Genome Announc.">
        <title>Complete Genome Sequence of Methanosphaerula palustris E1-9CT, a Hydrogenotrophic Methanogen Isolated from a Minerotrophic Fen Peatland.</title>
        <authorList>
            <person name="Cadillo-Quiroz H."/>
            <person name="Browne P."/>
            <person name="Kyrpides N."/>
            <person name="Woyke T."/>
            <person name="Goodwin L."/>
            <person name="Detter C."/>
            <person name="Yavitt J.B."/>
            <person name="Zinder S.H."/>
        </authorList>
    </citation>
    <scope>NUCLEOTIDE SEQUENCE [LARGE SCALE GENOMIC DNA]</scope>
    <source>
        <strain evidence="3">ATCC BAA-1556 / DSM 19958 / E1-9c</strain>
    </source>
</reference>
<dbReference type="GeneID" id="7272742"/>
<feature type="domain" description="AMP-dependent synthetase/ligase" evidence="1">
    <location>
        <begin position="71"/>
        <end position="269"/>
    </location>
</feature>
<accession>B8GKT3</accession>
<protein>
    <recommendedName>
        <fullName evidence="1">AMP-dependent synthetase/ligase domain-containing protein</fullName>
    </recommendedName>
</protein>
<keyword evidence="3" id="KW-1185">Reference proteome</keyword>
<evidence type="ECO:0000259" key="1">
    <source>
        <dbReference type="Pfam" id="PF00501"/>
    </source>
</evidence>
<dbReference type="OrthoDB" id="37928at2157"/>
<dbReference type="EMBL" id="CP001338">
    <property type="protein sequence ID" value="ACL17229.1"/>
    <property type="molecule type" value="Genomic_DNA"/>
</dbReference>
<evidence type="ECO:0000313" key="2">
    <source>
        <dbReference type="EMBL" id="ACL17229.1"/>
    </source>
</evidence>
<gene>
    <name evidence="2" type="ordered locus">Mpal_1925</name>
</gene>
<dbReference type="KEGG" id="mpl:Mpal_1925"/>
<dbReference type="SUPFAM" id="SSF56801">
    <property type="entry name" value="Acetyl-CoA synthetase-like"/>
    <property type="match status" value="1"/>
</dbReference>
<dbReference type="Proteomes" id="UP000002457">
    <property type="component" value="Chromosome"/>
</dbReference>
<dbReference type="Gene3D" id="3.40.50.12780">
    <property type="entry name" value="N-terminal domain of ligase-like"/>
    <property type="match status" value="1"/>
</dbReference>
<dbReference type="InterPro" id="IPR000873">
    <property type="entry name" value="AMP-dep_synth/lig_dom"/>
</dbReference>
<dbReference type="PANTHER" id="PTHR43845:SF1">
    <property type="entry name" value="BLR5969 PROTEIN"/>
    <property type="match status" value="1"/>
</dbReference>
<dbReference type="eggNOG" id="arCOG02620">
    <property type="taxonomic scope" value="Archaea"/>
</dbReference>
<name>B8GKT3_METPE</name>
<dbReference type="Pfam" id="PF00501">
    <property type="entry name" value="AMP-binding"/>
    <property type="match status" value="1"/>
</dbReference>
<dbReference type="AlphaFoldDB" id="B8GKT3"/>
<dbReference type="PANTHER" id="PTHR43845">
    <property type="entry name" value="BLR5969 PROTEIN"/>
    <property type="match status" value="1"/>
</dbReference>
<organism evidence="2 3">
    <name type="scientific">Methanosphaerula palustris (strain ATCC BAA-1556 / DSM 19958 / E1-9c)</name>
    <dbReference type="NCBI Taxonomy" id="521011"/>
    <lineage>
        <taxon>Archaea</taxon>
        <taxon>Methanobacteriati</taxon>
        <taxon>Methanobacteriota</taxon>
        <taxon>Stenosarchaea group</taxon>
        <taxon>Methanomicrobia</taxon>
        <taxon>Methanomicrobiales</taxon>
        <taxon>Methanoregulaceae</taxon>
        <taxon>Methanosphaerula</taxon>
    </lineage>
</organism>